<accession>A0AAN8ZUS1</accession>
<dbReference type="GO" id="GO:0031902">
    <property type="term" value="C:late endosome membrane"/>
    <property type="evidence" value="ECO:0007669"/>
    <property type="project" value="TreeGrafter"/>
</dbReference>
<evidence type="ECO:0000313" key="1">
    <source>
        <dbReference type="EMBL" id="KAK7055033.1"/>
    </source>
</evidence>
<gene>
    <name evidence="1" type="ORF">SK128_024957</name>
</gene>
<name>A0AAN8ZUS1_HALRR</name>
<dbReference type="GO" id="GO:0006888">
    <property type="term" value="P:endoplasmic reticulum to Golgi vesicle-mediated transport"/>
    <property type="evidence" value="ECO:0007669"/>
    <property type="project" value="TreeGrafter"/>
</dbReference>
<keyword evidence="2" id="KW-1185">Reference proteome</keyword>
<organism evidence="1 2">
    <name type="scientific">Halocaridina rubra</name>
    <name type="common">Hawaiian red shrimp</name>
    <dbReference type="NCBI Taxonomy" id="373956"/>
    <lineage>
        <taxon>Eukaryota</taxon>
        <taxon>Metazoa</taxon>
        <taxon>Ecdysozoa</taxon>
        <taxon>Arthropoda</taxon>
        <taxon>Crustacea</taxon>
        <taxon>Multicrustacea</taxon>
        <taxon>Malacostraca</taxon>
        <taxon>Eumalacostraca</taxon>
        <taxon>Eucarida</taxon>
        <taxon>Decapoda</taxon>
        <taxon>Pleocyemata</taxon>
        <taxon>Caridea</taxon>
        <taxon>Atyoidea</taxon>
        <taxon>Atyidae</taxon>
        <taxon>Halocaridina</taxon>
    </lineage>
</organism>
<dbReference type="InterPro" id="IPR053202">
    <property type="entry name" value="EGF_Rcpt_Signaling_Reg"/>
</dbReference>
<dbReference type="GO" id="GO:0016197">
    <property type="term" value="P:endosomal transport"/>
    <property type="evidence" value="ECO:0007669"/>
    <property type="project" value="TreeGrafter"/>
</dbReference>
<dbReference type="Proteomes" id="UP001381693">
    <property type="component" value="Unassembled WGS sequence"/>
</dbReference>
<protein>
    <submittedName>
        <fullName evidence="1">Uncharacterized protein</fullName>
    </submittedName>
</protein>
<dbReference type="GO" id="GO:0005789">
    <property type="term" value="C:endoplasmic reticulum membrane"/>
    <property type="evidence" value="ECO:0007669"/>
    <property type="project" value="TreeGrafter"/>
</dbReference>
<dbReference type="GO" id="GO:0005794">
    <property type="term" value="C:Golgi apparatus"/>
    <property type="evidence" value="ECO:0007669"/>
    <property type="project" value="TreeGrafter"/>
</dbReference>
<dbReference type="PANTHER" id="PTHR34009:SF2">
    <property type="entry name" value="PROTEIN STAR"/>
    <property type="match status" value="1"/>
</dbReference>
<dbReference type="EMBL" id="JAXCGZ010021255">
    <property type="protein sequence ID" value="KAK7055033.1"/>
    <property type="molecule type" value="Genomic_DNA"/>
</dbReference>
<comment type="caution">
    <text evidence="1">The sequence shown here is derived from an EMBL/GenBank/DDBJ whole genome shotgun (WGS) entry which is preliminary data.</text>
</comment>
<dbReference type="AlphaFoldDB" id="A0AAN8ZUS1"/>
<sequence length="185" mass="21150">MISINGTKNIMARMRNLIYLGIALVLVFFMVAFSSESFSLNNLLHPAPRSPVIGKPYVPVIKDINRNDISPDDPNVIRVLREKFLKPPSKLPYNLSHPEDENPSMGQAQRIDFILREKRKGFYIECGALDGEVRSNTLFFEKEREWQGLLIEADPKNFEQLVYKRRKAYISPACLSPTSYPSSVC</sequence>
<proteinExistence type="predicted"/>
<dbReference type="PANTHER" id="PTHR34009">
    <property type="entry name" value="PROTEIN STAR"/>
    <property type="match status" value="1"/>
</dbReference>
<dbReference type="GO" id="GO:0005886">
    <property type="term" value="C:plasma membrane"/>
    <property type="evidence" value="ECO:0007669"/>
    <property type="project" value="TreeGrafter"/>
</dbReference>
<evidence type="ECO:0000313" key="2">
    <source>
        <dbReference type="Proteomes" id="UP001381693"/>
    </source>
</evidence>
<reference evidence="1 2" key="1">
    <citation type="submission" date="2023-11" db="EMBL/GenBank/DDBJ databases">
        <title>Halocaridina rubra genome assembly.</title>
        <authorList>
            <person name="Smith C."/>
        </authorList>
    </citation>
    <scope>NUCLEOTIDE SEQUENCE [LARGE SCALE GENOMIC DNA]</scope>
    <source>
        <strain evidence="1">EP-1</strain>
        <tissue evidence="1">Whole</tissue>
    </source>
</reference>